<organism evidence="1">
    <name type="scientific">marine metagenome</name>
    <dbReference type="NCBI Taxonomy" id="408172"/>
    <lineage>
        <taxon>unclassified sequences</taxon>
        <taxon>metagenomes</taxon>
        <taxon>ecological metagenomes</taxon>
    </lineage>
</organism>
<protein>
    <submittedName>
        <fullName evidence="1">Uncharacterized protein</fullName>
    </submittedName>
</protein>
<accession>A0A382Y5F8</accession>
<name>A0A382Y5F8_9ZZZZ</name>
<sequence length="156" mass="18523">TKNVLKNCDPKDKSSYNTFLDEVFKSSHWFQNKRITFKRSSSGRYVSLVHDRKRIGTLVSMGNQAFKFRIGYDDEILIRDMEKNHLKVPKSDSELETDKFLNYEEFIKDYNGKQTGWGESEIDIQSFMDQYPLSNALNQRLLRRLLNQVYHELTVR</sequence>
<reference evidence="1" key="1">
    <citation type="submission" date="2018-05" db="EMBL/GenBank/DDBJ databases">
        <authorList>
            <person name="Lanie J.A."/>
            <person name="Ng W.-L."/>
            <person name="Kazmierczak K.M."/>
            <person name="Andrzejewski T.M."/>
            <person name="Davidsen T.M."/>
            <person name="Wayne K.J."/>
            <person name="Tettelin H."/>
            <person name="Glass J.I."/>
            <person name="Rusch D."/>
            <person name="Podicherti R."/>
            <person name="Tsui H.-C.T."/>
            <person name="Winkler M.E."/>
        </authorList>
    </citation>
    <scope>NUCLEOTIDE SEQUENCE</scope>
</reference>
<proteinExistence type="predicted"/>
<dbReference type="AlphaFoldDB" id="A0A382Y5F8"/>
<evidence type="ECO:0000313" key="1">
    <source>
        <dbReference type="EMBL" id="SVD78041.1"/>
    </source>
</evidence>
<dbReference type="EMBL" id="UINC01172782">
    <property type="protein sequence ID" value="SVD78041.1"/>
    <property type="molecule type" value="Genomic_DNA"/>
</dbReference>
<gene>
    <name evidence="1" type="ORF">METZ01_LOCUS430895</name>
</gene>
<feature type="non-terminal residue" evidence="1">
    <location>
        <position position="1"/>
    </location>
</feature>